<protein>
    <recommendedName>
        <fullName evidence="4">Arylsulfotransferase (ASST)</fullName>
    </recommendedName>
</protein>
<name>A0AAV3UL74_9EURY</name>
<organism evidence="2 3">
    <name type="scientific">Haladaptatus pallidirubidus</name>
    <dbReference type="NCBI Taxonomy" id="1008152"/>
    <lineage>
        <taxon>Archaea</taxon>
        <taxon>Methanobacteriati</taxon>
        <taxon>Methanobacteriota</taxon>
        <taxon>Stenosarchaea group</taxon>
        <taxon>Halobacteria</taxon>
        <taxon>Halobacteriales</taxon>
        <taxon>Haladaptataceae</taxon>
        <taxon>Haladaptatus</taxon>
    </lineage>
</organism>
<feature type="transmembrane region" description="Helical" evidence="1">
    <location>
        <begin position="12"/>
        <end position="35"/>
    </location>
</feature>
<keyword evidence="1" id="KW-0812">Transmembrane</keyword>
<dbReference type="AlphaFoldDB" id="A0AAV3UL74"/>
<dbReference type="Gene3D" id="2.120.10.30">
    <property type="entry name" value="TolB, C-terminal domain"/>
    <property type="match status" value="1"/>
</dbReference>
<accession>A0AAV3UL74</accession>
<dbReference type="InterPro" id="IPR053143">
    <property type="entry name" value="Arylsulfate_ST"/>
</dbReference>
<dbReference type="PANTHER" id="PTHR35340">
    <property type="entry name" value="PQQ ENZYME REPEAT PROTEIN-RELATED"/>
    <property type="match status" value="1"/>
</dbReference>
<reference evidence="2 3" key="1">
    <citation type="journal article" date="2019" name="Int. J. Syst. Evol. Microbiol.">
        <title>The Global Catalogue of Microorganisms (GCM) 10K type strain sequencing project: providing services to taxonomists for standard genome sequencing and annotation.</title>
        <authorList>
            <consortium name="The Broad Institute Genomics Platform"/>
            <consortium name="The Broad Institute Genome Sequencing Center for Infectious Disease"/>
            <person name="Wu L."/>
            <person name="Ma J."/>
        </authorList>
    </citation>
    <scope>NUCLEOTIDE SEQUENCE [LARGE SCALE GENOMIC DNA]</scope>
    <source>
        <strain evidence="2 3">JCM 17504</strain>
    </source>
</reference>
<comment type="caution">
    <text evidence="2">The sequence shown here is derived from an EMBL/GenBank/DDBJ whole genome shotgun (WGS) entry which is preliminary data.</text>
</comment>
<dbReference type="Pfam" id="PF14269">
    <property type="entry name" value="Arylsulfotran_2"/>
    <property type="match status" value="1"/>
</dbReference>
<dbReference type="EMBL" id="BAABKX010000015">
    <property type="protein sequence ID" value="GAA5056584.1"/>
    <property type="molecule type" value="Genomic_DNA"/>
</dbReference>
<sequence length="414" mass="45325">MVSVIPRSGRRLGAGLMAVAVVGFVLVLVVSAVVAPPISKAPTTNSSEKTVVGVQSTTTDGRIAVLDAEGEPVWDFGRADSYHDVSRLPNGSVLASFMARGDDDCGPYDSPCARTGVRIIDPDPDPHVVFEWSFPVRTSGDSEVHDAEFLPSGELLIADMDRERVFTLAPNGTKTWQWNASDFYDPPPDPTRTDWLHINDVDRIGENRYLVSVRNAHQLLVIERGKGVVEVINENGDTSVLNYQHNPQWLSNDAVLVADSENDRVVELHRNESTGRWKTAWQARGAGGINFDWPRDADRLPNGNTLVTDSRNNRVVELNESGAMVWSARVPTVPYEADRDPGEYPAGDPSDSNGIVGSGTTKLPVFSYLLDSARHVVSLPYWLAGWHLAVGVVASLTFLIGLWLFVRESEKTVA</sequence>
<dbReference type="SUPFAM" id="SSF101898">
    <property type="entry name" value="NHL repeat"/>
    <property type="match status" value="1"/>
</dbReference>
<evidence type="ECO:0000313" key="2">
    <source>
        <dbReference type="EMBL" id="GAA5056584.1"/>
    </source>
</evidence>
<proteinExistence type="predicted"/>
<dbReference type="Proteomes" id="UP001501729">
    <property type="component" value="Unassembled WGS sequence"/>
</dbReference>
<gene>
    <name evidence="2" type="ORF">GCM10025751_37540</name>
</gene>
<keyword evidence="3" id="KW-1185">Reference proteome</keyword>
<dbReference type="InterPro" id="IPR011042">
    <property type="entry name" value="6-blade_b-propeller_TolB-like"/>
</dbReference>
<feature type="transmembrane region" description="Helical" evidence="1">
    <location>
        <begin position="381"/>
        <end position="406"/>
    </location>
</feature>
<evidence type="ECO:0000256" key="1">
    <source>
        <dbReference type="SAM" id="Phobius"/>
    </source>
</evidence>
<dbReference type="PANTHER" id="PTHR35340:SF5">
    <property type="entry name" value="ASST-DOMAIN-CONTAINING PROTEIN"/>
    <property type="match status" value="1"/>
</dbReference>
<keyword evidence="1" id="KW-1133">Transmembrane helix</keyword>
<dbReference type="InterPro" id="IPR039535">
    <property type="entry name" value="ASST-like"/>
</dbReference>
<keyword evidence="1" id="KW-0472">Membrane</keyword>
<evidence type="ECO:0000313" key="3">
    <source>
        <dbReference type="Proteomes" id="UP001501729"/>
    </source>
</evidence>
<evidence type="ECO:0008006" key="4">
    <source>
        <dbReference type="Google" id="ProtNLM"/>
    </source>
</evidence>